<protein>
    <recommendedName>
        <fullName evidence="7">Adenylosuccinate synthetase</fullName>
        <shortName evidence="7">AMPSase</shortName>
        <shortName evidence="7">AdSS</shortName>
        <ecNumber evidence="7">6.3.4.4</ecNumber>
    </recommendedName>
    <alternativeName>
        <fullName evidence="7">IMP--aspartate ligase</fullName>
    </alternativeName>
</protein>
<evidence type="ECO:0000256" key="6">
    <source>
        <dbReference type="ARBA" id="ARBA00023134"/>
    </source>
</evidence>
<comment type="cofactor">
    <cofactor evidence="7">
        <name>Mg(2+)</name>
        <dbReference type="ChEBI" id="CHEBI:18420"/>
    </cofactor>
    <text evidence="7">Binds 1 Mg(2+) ion per subunit.</text>
</comment>
<feature type="active site" description="Proton donor" evidence="7">
    <location>
        <position position="38"/>
    </location>
</feature>
<name>A0A9D1J5J3_9FIRM</name>
<comment type="subunit">
    <text evidence="7">Homodimer.</text>
</comment>
<evidence type="ECO:0000256" key="7">
    <source>
        <dbReference type="HAMAP-Rule" id="MF_00011"/>
    </source>
</evidence>
<organism evidence="8 9">
    <name type="scientific">Candidatus Faecivivens stercoravium</name>
    <dbReference type="NCBI Taxonomy" id="2840803"/>
    <lineage>
        <taxon>Bacteria</taxon>
        <taxon>Bacillati</taxon>
        <taxon>Bacillota</taxon>
        <taxon>Clostridia</taxon>
        <taxon>Eubacteriales</taxon>
        <taxon>Oscillospiraceae</taxon>
        <taxon>Oscillospiraceae incertae sedis</taxon>
        <taxon>Candidatus Faecivivens</taxon>
    </lineage>
</organism>
<dbReference type="InterPro" id="IPR042111">
    <property type="entry name" value="Adenylosuccinate_synth_dom3"/>
</dbReference>
<feature type="binding site" evidence="7">
    <location>
        <begin position="412"/>
        <end position="414"/>
    </location>
    <ligand>
        <name>GTP</name>
        <dbReference type="ChEBI" id="CHEBI:37565"/>
    </ligand>
</feature>
<reference evidence="8" key="1">
    <citation type="submission" date="2020-10" db="EMBL/GenBank/DDBJ databases">
        <authorList>
            <person name="Gilroy R."/>
        </authorList>
    </citation>
    <scope>NUCLEOTIDE SEQUENCE</scope>
    <source>
        <strain evidence="8">CHK189-12415</strain>
    </source>
</reference>
<evidence type="ECO:0000256" key="3">
    <source>
        <dbReference type="ARBA" id="ARBA00022741"/>
    </source>
</evidence>
<dbReference type="InterPro" id="IPR001114">
    <property type="entry name" value="Adenylosuccinate_synthetase"/>
</dbReference>
<keyword evidence="5 7" id="KW-0460">Magnesium</keyword>
<evidence type="ECO:0000313" key="8">
    <source>
        <dbReference type="EMBL" id="HIR61119.1"/>
    </source>
</evidence>
<comment type="caution">
    <text evidence="8">The sequence shown here is derived from an EMBL/GenBank/DDBJ whole genome shotgun (WGS) entry which is preliminary data.</text>
</comment>
<dbReference type="GO" id="GO:0046040">
    <property type="term" value="P:IMP metabolic process"/>
    <property type="evidence" value="ECO:0007669"/>
    <property type="project" value="TreeGrafter"/>
</dbReference>
<keyword evidence="4 7" id="KW-0658">Purine biosynthesis</keyword>
<dbReference type="InterPro" id="IPR042110">
    <property type="entry name" value="Adenylosuccinate_synth_dom2"/>
</dbReference>
<dbReference type="GO" id="GO:0004019">
    <property type="term" value="F:adenylosuccinate synthase activity"/>
    <property type="evidence" value="ECO:0007669"/>
    <property type="project" value="UniProtKB-UniRule"/>
</dbReference>
<evidence type="ECO:0000313" key="9">
    <source>
        <dbReference type="Proteomes" id="UP000824241"/>
    </source>
</evidence>
<dbReference type="Proteomes" id="UP000824241">
    <property type="component" value="Unassembled WGS sequence"/>
</dbReference>
<dbReference type="EC" id="6.3.4.4" evidence="7"/>
<comment type="subcellular location">
    <subcellularLocation>
        <location evidence="7">Cytoplasm</location>
    </subcellularLocation>
</comment>
<dbReference type="SUPFAM" id="SSF52540">
    <property type="entry name" value="P-loop containing nucleoside triphosphate hydrolases"/>
    <property type="match status" value="1"/>
</dbReference>
<keyword evidence="2 7" id="KW-0479">Metal-binding</keyword>
<dbReference type="SMART" id="SM00788">
    <property type="entry name" value="Adenylsucc_synt"/>
    <property type="match status" value="1"/>
</dbReference>
<gene>
    <name evidence="7" type="primary">purA</name>
    <name evidence="8" type="ORF">IAB37_06060</name>
</gene>
<dbReference type="HAMAP" id="MF_00011">
    <property type="entry name" value="Adenylosucc_synth"/>
    <property type="match status" value="1"/>
</dbReference>
<evidence type="ECO:0000256" key="5">
    <source>
        <dbReference type="ARBA" id="ARBA00022842"/>
    </source>
</evidence>
<dbReference type="PANTHER" id="PTHR11846:SF0">
    <property type="entry name" value="ADENYLOSUCCINATE SYNTHETASE"/>
    <property type="match status" value="1"/>
</dbReference>
<dbReference type="Gene3D" id="3.40.440.10">
    <property type="entry name" value="Adenylosuccinate Synthetase, subunit A, domain 1"/>
    <property type="match status" value="1"/>
</dbReference>
<dbReference type="EMBL" id="DVHA01000192">
    <property type="protein sequence ID" value="HIR61119.1"/>
    <property type="molecule type" value="Genomic_DNA"/>
</dbReference>
<comment type="similarity">
    <text evidence="7">Belongs to the adenylosuccinate synthetase family.</text>
</comment>
<proteinExistence type="inferred from homology"/>
<dbReference type="InterPro" id="IPR042109">
    <property type="entry name" value="Adenylosuccinate_synth_dom1"/>
</dbReference>
<comment type="function">
    <text evidence="7">Plays an important role in the de novo pathway of purine nucleotide biosynthesis. Catalyzes the first committed step in the biosynthesis of AMP from IMP.</text>
</comment>
<dbReference type="GO" id="GO:0005525">
    <property type="term" value="F:GTP binding"/>
    <property type="evidence" value="ECO:0007669"/>
    <property type="project" value="UniProtKB-UniRule"/>
</dbReference>
<feature type="binding site" evidence="7">
    <location>
        <position position="141"/>
    </location>
    <ligand>
        <name>IMP</name>
        <dbReference type="ChEBI" id="CHEBI:58053"/>
        <note>ligand shared between dimeric partners</note>
    </ligand>
</feature>
<dbReference type="GO" id="GO:0005737">
    <property type="term" value="C:cytoplasm"/>
    <property type="evidence" value="ECO:0007669"/>
    <property type="project" value="UniProtKB-SubCell"/>
</dbReference>
<evidence type="ECO:0000256" key="1">
    <source>
        <dbReference type="ARBA" id="ARBA00022598"/>
    </source>
</evidence>
<dbReference type="AlphaFoldDB" id="A0A9D1J5J3"/>
<dbReference type="Gene3D" id="1.10.300.10">
    <property type="entry name" value="Adenylosuccinate Synthetase, subunit A, domain 2"/>
    <property type="match status" value="1"/>
</dbReference>
<dbReference type="Pfam" id="PF00709">
    <property type="entry name" value="Adenylsucc_synt"/>
    <property type="match status" value="1"/>
</dbReference>
<dbReference type="GO" id="GO:0044208">
    <property type="term" value="P:'de novo' AMP biosynthetic process"/>
    <property type="evidence" value="ECO:0007669"/>
    <property type="project" value="UniProtKB-UniRule"/>
</dbReference>
<dbReference type="GO" id="GO:0000287">
    <property type="term" value="F:magnesium ion binding"/>
    <property type="evidence" value="ECO:0007669"/>
    <property type="project" value="UniProtKB-UniRule"/>
</dbReference>
<comment type="catalytic activity">
    <reaction evidence="7">
        <text>IMP + L-aspartate + GTP = N(6)-(1,2-dicarboxyethyl)-AMP + GDP + phosphate + 2 H(+)</text>
        <dbReference type="Rhea" id="RHEA:15753"/>
        <dbReference type="ChEBI" id="CHEBI:15378"/>
        <dbReference type="ChEBI" id="CHEBI:29991"/>
        <dbReference type="ChEBI" id="CHEBI:37565"/>
        <dbReference type="ChEBI" id="CHEBI:43474"/>
        <dbReference type="ChEBI" id="CHEBI:57567"/>
        <dbReference type="ChEBI" id="CHEBI:58053"/>
        <dbReference type="ChEBI" id="CHEBI:58189"/>
        <dbReference type="EC" id="6.3.4.4"/>
    </reaction>
</comment>
<dbReference type="PANTHER" id="PTHR11846">
    <property type="entry name" value="ADENYLOSUCCINATE SYNTHETASE"/>
    <property type="match status" value="1"/>
</dbReference>
<comment type="caution">
    <text evidence="7">Lacks conserved residue(s) required for the propagation of feature annotation.</text>
</comment>
<keyword evidence="6 7" id="KW-0342">GTP-binding</keyword>
<dbReference type="InterPro" id="IPR027417">
    <property type="entry name" value="P-loop_NTPase"/>
</dbReference>
<reference evidence="8" key="2">
    <citation type="journal article" date="2021" name="PeerJ">
        <title>Extensive microbial diversity within the chicken gut microbiome revealed by metagenomics and culture.</title>
        <authorList>
            <person name="Gilroy R."/>
            <person name="Ravi A."/>
            <person name="Getino M."/>
            <person name="Pursley I."/>
            <person name="Horton D.L."/>
            <person name="Alikhan N.F."/>
            <person name="Baker D."/>
            <person name="Gharbi K."/>
            <person name="Hall N."/>
            <person name="Watson M."/>
            <person name="Adriaenssens E.M."/>
            <person name="Foster-Nyarko E."/>
            <person name="Jarju S."/>
            <person name="Secka A."/>
            <person name="Antonio M."/>
            <person name="Oren A."/>
            <person name="Chaudhuri R.R."/>
            <person name="La Ragione R."/>
            <person name="Hildebrand F."/>
            <person name="Pallen M.J."/>
        </authorList>
    </citation>
    <scope>NUCLEOTIDE SEQUENCE</scope>
    <source>
        <strain evidence="8">CHK189-12415</strain>
    </source>
</reference>
<sequence>MLTALAGLTWGGGAESVMERLLETSDIIVRYQGGGAPHTLRTEDGSYRFRVLPEGLKYPGKVCVLGDGMVIDLDCLRHELSMMRYFHLPAGPENLRISARAVVLMPFSIREGMLARQASGQPPTESSRQGFIYAYADKALRQALRMGDLLHLGLPAVRQRLRRCVDQKNAVFTKVYGDQPLDYKEMVRWCEEQAAFFAPYICDTGRFLAGAAEEGKEILFASQFGALLDLDYGLYPYTSSFNTLAGFAAVRSGMPGHRPDRIVGTLPAYSVGVAGGPFPAQSASAEDWGEMLSLPGDRPPGLQYGPFDLPAARYGLRLQHPDTLVLCGLEALSGLRSVPVVTGYRAGDTVIRDLDALLAGDRLDGVRPESERLPGWEGDISGIRSFSGLPQEAKRYAAFLEEGLGRRFDGVSVGEGPESIIPR</sequence>
<evidence type="ECO:0000256" key="4">
    <source>
        <dbReference type="ARBA" id="ARBA00022755"/>
    </source>
</evidence>
<keyword evidence="7" id="KW-0963">Cytoplasm</keyword>
<keyword evidence="3 7" id="KW-0547">Nucleotide-binding</keyword>
<evidence type="ECO:0000256" key="2">
    <source>
        <dbReference type="ARBA" id="ARBA00022723"/>
    </source>
</evidence>
<comment type="pathway">
    <text evidence="7">Purine metabolism; AMP biosynthesis via de novo pathway; AMP from IMP: step 1/2.</text>
</comment>
<keyword evidence="1 7" id="KW-0436">Ligase</keyword>
<dbReference type="Gene3D" id="3.90.170.10">
    <property type="entry name" value="Adenylosuccinate Synthetase, subunit A, domain 3"/>
    <property type="match status" value="1"/>
</dbReference>
<accession>A0A9D1J5J3</accession>